<comment type="function">
    <text evidence="5">Specifically methylates the pseudouridine at position 1915 (m3Psi1915) in 23S rRNA.</text>
</comment>
<dbReference type="Pfam" id="PF02590">
    <property type="entry name" value="SPOUT_MTase"/>
    <property type="match status" value="1"/>
</dbReference>
<feature type="binding site" evidence="5">
    <location>
        <position position="74"/>
    </location>
    <ligand>
        <name>S-adenosyl-L-methionine</name>
        <dbReference type="ChEBI" id="CHEBI:59789"/>
    </ligand>
</feature>
<dbReference type="PIRSF" id="PIRSF004505">
    <property type="entry name" value="MT_bac"/>
    <property type="match status" value="1"/>
</dbReference>
<dbReference type="EC" id="2.1.1.177" evidence="5"/>
<feature type="binding site" evidence="5">
    <location>
        <position position="105"/>
    </location>
    <ligand>
        <name>S-adenosyl-L-methionine</name>
        <dbReference type="ChEBI" id="CHEBI:59789"/>
    </ligand>
</feature>
<keyword evidence="7" id="KW-1185">Reference proteome</keyword>
<protein>
    <recommendedName>
        <fullName evidence="5">Ribosomal RNA large subunit methyltransferase H</fullName>
        <ecNumber evidence="5">2.1.1.177</ecNumber>
    </recommendedName>
    <alternativeName>
        <fullName evidence="5">23S rRNA (pseudouridine1915-N3)-methyltransferase</fullName>
    </alternativeName>
    <alternativeName>
        <fullName evidence="5">23S rRNA m3Psi1915 methyltransferase</fullName>
    </alternativeName>
    <alternativeName>
        <fullName evidence="5">rRNA (pseudouridine-N3-)-methyltransferase RlmH</fullName>
    </alternativeName>
</protein>
<keyword evidence="5" id="KW-0698">rRNA processing</keyword>
<evidence type="ECO:0000256" key="2">
    <source>
        <dbReference type="ARBA" id="ARBA00022679"/>
    </source>
</evidence>
<keyword evidence="5" id="KW-0963">Cytoplasm</keyword>
<comment type="catalytic activity">
    <reaction evidence="5">
        <text>pseudouridine(1915) in 23S rRNA + S-adenosyl-L-methionine = N(3)-methylpseudouridine(1915) in 23S rRNA + S-adenosyl-L-homocysteine + H(+)</text>
        <dbReference type="Rhea" id="RHEA:42752"/>
        <dbReference type="Rhea" id="RHEA-COMP:10221"/>
        <dbReference type="Rhea" id="RHEA-COMP:10222"/>
        <dbReference type="ChEBI" id="CHEBI:15378"/>
        <dbReference type="ChEBI" id="CHEBI:57856"/>
        <dbReference type="ChEBI" id="CHEBI:59789"/>
        <dbReference type="ChEBI" id="CHEBI:65314"/>
        <dbReference type="ChEBI" id="CHEBI:74486"/>
        <dbReference type="EC" id="2.1.1.177"/>
    </reaction>
</comment>
<accession>A0A0W0TRE7</accession>
<evidence type="ECO:0000256" key="1">
    <source>
        <dbReference type="ARBA" id="ARBA00022603"/>
    </source>
</evidence>
<sequence>MLKMTVIACGSKMPSWVNDAIKEYSKRLQDFVTLSIVEIPLTKRTKSSDMARIMDKEAQLIQSAIPPGARVIALAIEGEQFTSEKLAIKLNALQQSHSHICLIIGGPEGLSPAILNHSQEHWSLSRLTLPHPLVRILLLETIYRAFAINSNHPYHK</sequence>
<dbReference type="CDD" id="cd18081">
    <property type="entry name" value="RlmH-like"/>
    <property type="match status" value="1"/>
</dbReference>
<evidence type="ECO:0000256" key="4">
    <source>
        <dbReference type="ARBA" id="ARBA00038303"/>
    </source>
</evidence>
<keyword evidence="3 5" id="KW-0949">S-adenosyl-L-methionine</keyword>
<evidence type="ECO:0000256" key="5">
    <source>
        <dbReference type="HAMAP-Rule" id="MF_00658"/>
    </source>
</evidence>
<dbReference type="InterPro" id="IPR003742">
    <property type="entry name" value="RlmH-like"/>
</dbReference>
<gene>
    <name evidence="5" type="primary">rlmH</name>
    <name evidence="6" type="ORF">Lery_1172</name>
</gene>
<dbReference type="PANTHER" id="PTHR33603">
    <property type="entry name" value="METHYLTRANSFERASE"/>
    <property type="match status" value="1"/>
</dbReference>
<name>A0A0W0TRE7_LEGER</name>
<dbReference type="NCBIfam" id="NF000986">
    <property type="entry name" value="PRK00103.1-4"/>
    <property type="match status" value="1"/>
</dbReference>
<dbReference type="GO" id="GO:0005737">
    <property type="term" value="C:cytoplasm"/>
    <property type="evidence" value="ECO:0007669"/>
    <property type="project" value="UniProtKB-SubCell"/>
</dbReference>
<dbReference type="EMBL" id="LNYA01000023">
    <property type="protein sequence ID" value="KTC98118.1"/>
    <property type="molecule type" value="Genomic_DNA"/>
</dbReference>
<organism evidence="6 7">
    <name type="scientific">Legionella erythra</name>
    <dbReference type="NCBI Taxonomy" id="448"/>
    <lineage>
        <taxon>Bacteria</taxon>
        <taxon>Pseudomonadati</taxon>
        <taxon>Pseudomonadota</taxon>
        <taxon>Gammaproteobacteria</taxon>
        <taxon>Legionellales</taxon>
        <taxon>Legionellaceae</taxon>
        <taxon>Legionella</taxon>
    </lineage>
</organism>
<dbReference type="NCBIfam" id="TIGR00246">
    <property type="entry name" value="tRNA_RlmH_YbeA"/>
    <property type="match status" value="1"/>
</dbReference>
<keyword evidence="2 5" id="KW-0808">Transferase</keyword>
<evidence type="ECO:0000256" key="3">
    <source>
        <dbReference type="ARBA" id="ARBA00022691"/>
    </source>
</evidence>
<comment type="caution">
    <text evidence="6">The sequence shown here is derived from an EMBL/GenBank/DDBJ whole genome shotgun (WGS) entry which is preliminary data.</text>
</comment>
<dbReference type="Proteomes" id="UP000054773">
    <property type="component" value="Unassembled WGS sequence"/>
</dbReference>
<dbReference type="InterPro" id="IPR029026">
    <property type="entry name" value="tRNA_m1G_MTases_N"/>
</dbReference>
<feature type="binding site" evidence="5">
    <location>
        <begin position="124"/>
        <end position="129"/>
    </location>
    <ligand>
        <name>S-adenosyl-L-methionine</name>
        <dbReference type="ChEBI" id="CHEBI:59789"/>
    </ligand>
</feature>
<comment type="similarity">
    <text evidence="4 5">Belongs to the RNA methyltransferase RlmH family.</text>
</comment>
<dbReference type="PATRIC" id="fig|448.7.peg.1226"/>
<comment type="subunit">
    <text evidence="5">Homodimer.</text>
</comment>
<dbReference type="RefSeq" id="WP_058526324.1">
    <property type="nucleotide sequence ID" value="NZ_CAAAHY010000002.1"/>
</dbReference>
<dbReference type="GO" id="GO:0070038">
    <property type="term" value="F:rRNA (pseudouridine-N3-)-methyltransferase activity"/>
    <property type="evidence" value="ECO:0007669"/>
    <property type="project" value="UniProtKB-UniRule"/>
</dbReference>
<dbReference type="InterPro" id="IPR029028">
    <property type="entry name" value="Alpha/beta_knot_MTases"/>
</dbReference>
<dbReference type="OrthoDB" id="9806643at2"/>
<proteinExistence type="inferred from homology"/>
<dbReference type="PANTHER" id="PTHR33603:SF1">
    <property type="entry name" value="RIBOSOMAL RNA LARGE SUBUNIT METHYLTRANSFERASE H"/>
    <property type="match status" value="1"/>
</dbReference>
<dbReference type="Gene3D" id="3.40.1280.10">
    <property type="match status" value="1"/>
</dbReference>
<dbReference type="HAMAP" id="MF_00658">
    <property type="entry name" value="23SrRNA_methyltr_H"/>
    <property type="match status" value="1"/>
</dbReference>
<comment type="subcellular location">
    <subcellularLocation>
        <location evidence="5">Cytoplasm</location>
    </subcellularLocation>
</comment>
<evidence type="ECO:0000313" key="7">
    <source>
        <dbReference type="Proteomes" id="UP000054773"/>
    </source>
</evidence>
<reference evidence="6 7" key="1">
    <citation type="submission" date="2015-11" db="EMBL/GenBank/DDBJ databases">
        <title>Genomic analysis of 38 Legionella species identifies large and diverse effector repertoires.</title>
        <authorList>
            <person name="Burstein D."/>
            <person name="Amaro F."/>
            <person name="Zusman T."/>
            <person name="Lifshitz Z."/>
            <person name="Cohen O."/>
            <person name="Gilbert J.A."/>
            <person name="Pupko T."/>
            <person name="Shuman H.A."/>
            <person name="Segal G."/>
        </authorList>
    </citation>
    <scope>NUCLEOTIDE SEQUENCE [LARGE SCALE GENOMIC DNA]</scope>
    <source>
        <strain evidence="6 7">SE-32A-C8</strain>
    </source>
</reference>
<evidence type="ECO:0000313" key="6">
    <source>
        <dbReference type="EMBL" id="KTC98118.1"/>
    </source>
</evidence>
<dbReference type="STRING" id="448.Lery_1172"/>
<dbReference type="AlphaFoldDB" id="A0A0W0TRE7"/>
<keyword evidence="1 5" id="KW-0489">Methyltransferase</keyword>
<dbReference type="SUPFAM" id="SSF75217">
    <property type="entry name" value="alpha/beta knot"/>
    <property type="match status" value="1"/>
</dbReference>